<dbReference type="PANTHER" id="PTHR21666:SF270">
    <property type="entry name" value="MUREIN HYDROLASE ACTIVATOR ENVC"/>
    <property type="match status" value="1"/>
</dbReference>
<dbReference type="STRING" id="1797580.A2Z61_00890"/>
<evidence type="ECO:0000313" key="2">
    <source>
        <dbReference type="EMBL" id="OGD66653.1"/>
    </source>
</evidence>
<dbReference type="Gene3D" id="2.70.70.10">
    <property type="entry name" value="Glucose Permease (Domain IIA)"/>
    <property type="match status" value="1"/>
</dbReference>
<protein>
    <recommendedName>
        <fullName evidence="1">M23ase beta-sheet core domain-containing protein</fullName>
    </recommendedName>
</protein>
<gene>
    <name evidence="2" type="ORF">A2Z61_00890</name>
</gene>
<proteinExistence type="predicted"/>
<organism evidence="2 3">
    <name type="scientific">Candidatus Campbellbacteria bacterium RIFCSPLOWO2_02_35_12</name>
    <dbReference type="NCBI Taxonomy" id="1797580"/>
    <lineage>
        <taxon>Bacteria</taxon>
        <taxon>Candidatus Campbelliibacteriota</taxon>
    </lineage>
</organism>
<dbReference type="Proteomes" id="UP000186029">
    <property type="component" value="Unassembled WGS sequence"/>
</dbReference>
<dbReference type="EMBL" id="MFAC01000025">
    <property type="protein sequence ID" value="OGD66653.1"/>
    <property type="molecule type" value="Genomic_DNA"/>
</dbReference>
<dbReference type="AlphaFoldDB" id="A0A1F5EGZ5"/>
<dbReference type="InterPro" id="IPR016047">
    <property type="entry name" value="M23ase_b-sheet_dom"/>
</dbReference>
<dbReference type="CDD" id="cd12797">
    <property type="entry name" value="M23_peptidase"/>
    <property type="match status" value="1"/>
</dbReference>
<dbReference type="GO" id="GO:0004222">
    <property type="term" value="F:metalloendopeptidase activity"/>
    <property type="evidence" value="ECO:0007669"/>
    <property type="project" value="TreeGrafter"/>
</dbReference>
<dbReference type="Pfam" id="PF01551">
    <property type="entry name" value="Peptidase_M23"/>
    <property type="match status" value="1"/>
</dbReference>
<dbReference type="SUPFAM" id="SSF51261">
    <property type="entry name" value="Duplicated hybrid motif"/>
    <property type="match status" value="1"/>
</dbReference>
<evidence type="ECO:0000259" key="1">
    <source>
        <dbReference type="Pfam" id="PF01551"/>
    </source>
</evidence>
<comment type="caution">
    <text evidence="2">The sequence shown here is derived from an EMBL/GenBank/DDBJ whole genome shotgun (WGS) entry which is preliminary data.</text>
</comment>
<sequence>MAAASGEIIISKNSGWNGGYGKYIVIKHNNGTQTLYSHNDNNIVYTGQYVIQGQIIGYVGSTGRSTGSHLHIEVRGAENPFK</sequence>
<evidence type="ECO:0000313" key="3">
    <source>
        <dbReference type="Proteomes" id="UP000186029"/>
    </source>
</evidence>
<name>A0A1F5EGZ5_9BACT</name>
<accession>A0A1F5EGZ5</accession>
<dbReference type="PANTHER" id="PTHR21666">
    <property type="entry name" value="PEPTIDASE-RELATED"/>
    <property type="match status" value="1"/>
</dbReference>
<dbReference type="InterPro" id="IPR050570">
    <property type="entry name" value="Cell_wall_metabolism_enzyme"/>
</dbReference>
<reference evidence="2 3" key="1">
    <citation type="journal article" date="2016" name="Nat. Commun.">
        <title>Thousands of microbial genomes shed light on interconnected biogeochemical processes in an aquifer system.</title>
        <authorList>
            <person name="Anantharaman K."/>
            <person name="Brown C.T."/>
            <person name="Hug L.A."/>
            <person name="Sharon I."/>
            <person name="Castelle C.J."/>
            <person name="Probst A.J."/>
            <person name="Thomas B.C."/>
            <person name="Singh A."/>
            <person name="Wilkins M.J."/>
            <person name="Karaoz U."/>
            <person name="Brodie E.L."/>
            <person name="Williams K.H."/>
            <person name="Hubbard S.S."/>
            <person name="Banfield J.F."/>
        </authorList>
    </citation>
    <scope>NUCLEOTIDE SEQUENCE [LARGE SCALE GENOMIC DNA]</scope>
</reference>
<dbReference type="InterPro" id="IPR011055">
    <property type="entry name" value="Dup_hybrid_motif"/>
</dbReference>
<feature type="domain" description="M23ase beta-sheet core" evidence="1">
    <location>
        <begin position="1"/>
        <end position="80"/>
    </location>
</feature>